<keyword evidence="2" id="KW-1185">Reference proteome</keyword>
<gene>
    <name evidence="1" type="ORF">GCM10022216_17850</name>
</gene>
<sequence>MKNPIQIKRIYDELAETDGYRILVDRLWPRGVKKEDAYLDEWDKDVAPSTEIRKEFNHQDDRFAQFTKEYKKELAGKKEALQHILDINQKYPVTLLYAARSRTINHAIVLQEVLQKQKK</sequence>
<reference evidence="2" key="1">
    <citation type="journal article" date="2019" name="Int. J. Syst. Evol. Microbiol.">
        <title>The Global Catalogue of Microorganisms (GCM) 10K type strain sequencing project: providing services to taxonomists for standard genome sequencing and annotation.</title>
        <authorList>
            <consortium name="The Broad Institute Genomics Platform"/>
            <consortium name="The Broad Institute Genome Sequencing Center for Infectious Disease"/>
            <person name="Wu L."/>
            <person name="Ma J."/>
        </authorList>
    </citation>
    <scope>NUCLEOTIDE SEQUENCE [LARGE SCALE GENOMIC DNA]</scope>
    <source>
        <strain evidence="2">JCM 16704</strain>
    </source>
</reference>
<proteinExistence type="predicted"/>
<accession>A0ABP7YQ63</accession>
<dbReference type="Proteomes" id="UP001500101">
    <property type="component" value="Unassembled WGS sequence"/>
</dbReference>
<dbReference type="InterPro" id="IPR052552">
    <property type="entry name" value="YeaO-like"/>
</dbReference>
<dbReference type="PANTHER" id="PTHR36849">
    <property type="entry name" value="CYTOPLASMIC PROTEIN-RELATED"/>
    <property type="match status" value="1"/>
</dbReference>
<evidence type="ECO:0000313" key="2">
    <source>
        <dbReference type="Proteomes" id="UP001500101"/>
    </source>
</evidence>
<dbReference type="PANTHER" id="PTHR36849:SF1">
    <property type="entry name" value="CYTOPLASMIC PROTEIN"/>
    <property type="match status" value="1"/>
</dbReference>
<dbReference type="Pfam" id="PF22752">
    <property type="entry name" value="DUF488-N3i"/>
    <property type="match status" value="1"/>
</dbReference>
<dbReference type="RefSeq" id="WP_344674354.1">
    <property type="nucleotide sequence ID" value="NZ_BAAAZI010000007.1"/>
</dbReference>
<name>A0ABP7YQ63_9SPHI</name>
<organism evidence="1 2">
    <name type="scientific">Sphingobacterium kyonggiense</name>
    <dbReference type="NCBI Taxonomy" id="714075"/>
    <lineage>
        <taxon>Bacteria</taxon>
        <taxon>Pseudomonadati</taxon>
        <taxon>Bacteroidota</taxon>
        <taxon>Sphingobacteriia</taxon>
        <taxon>Sphingobacteriales</taxon>
        <taxon>Sphingobacteriaceae</taxon>
        <taxon>Sphingobacterium</taxon>
    </lineage>
</organism>
<evidence type="ECO:0000313" key="1">
    <source>
        <dbReference type="EMBL" id="GAA4139587.1"/>
    </source>
</evidence>
<comment type="caution">
    <text evidence="1">The sequence shown here is derived from an EMBL/GenBank/DDBJ whole genome shotgun (WGS) entry which is preliminary data.</text>
</comment>
<protein>
    <submittedName>
        <fullName evidence="1">DUF488 domain-containing protein</fullName>
    </submittedName>
</protein>
<dbReference type="EMBL" id="BAAAZI010000007">
    <property type="protein sequence ID" value="GAA4139587.1"/>
    <property type="molecule type" value="Genomic_DNA"/>
</dbReference>